<accession>A0ABX7R9V0</accession>
<sequence length="161" mass="17550">MNLSALCCLPLLAVAFAASAQPLSQVDPASAPASTAATPAVAGCGRISVFDVAPRSKDLYRARLINVDGQLPGPTSARSYRVSPGKHSLEVAELIDEKQFNDLQMRQRTQRSDRYKTIELDVQPNTTYLLAAHLIEANRNDIIGQTYWEPVIYSQSSEACN</sequence>
<feature type="signal peptide" evidence="1">
    <location>
        <begin position="1"/>
        <end position="20"/>
    </location>
</feature>
<evidence type="ECO:0000313" key="2">
    <source>
        <dbReference type="EMBL" id="QSX74278.1"/>
    </source>
</evidence>
<reference evidence="2 3" key="1">
    <citation type="submission" date="2021-02" db="EMBL/GenBank/DDBJ databases">
        <title>Lysobacter arenosi sp. nov., isolated from soil of gangwondo yeongwol, south Korea.</title>
        <authorList>
            <person name="Kim K.R."/>
            <person name="Kim K.H."/>
            <person name="Jeon C.O."/>
        </authorList>
    </citation>
    <scope>NUCLEOTIDE SEQUENCE [LARGE SCALE GENOMIC DNA]</scope>
    <source>
        <strain evidence="2 3">R7</strain>
    </source>
</reference>
<organism evidence="2 3">
    <name type="scientific">Lysobacter arenosi</name>
    <dbReference type="NCBI Taxonomy" id="2795387"/>
    <lineage>
        <taxon>Bacteria</taxon>
        <taxon>Pseudomonadati</taxon>
        <taxon>Pseudomonadota</taxon>
        <taxon>Gammaproteobacteria</taxon>
        <taxon>Lysobacterales</taxon>
        <taxon>Lysobacteraceae</taxon>
        <taxon>Lysobacter</taxon>
    </lineage>
</organism>
<gene>
    <name evidence="2" type="ORF">HIV01_013935</name>
</gene>
<proteinExistence type="predicted"/>
<evidence type="ECO:0000256" key="1">
    <source>
        <dbReference type="SAM" id="SignalP"/>
    </source>
</evidence>
<evidence type="ECO:0000313" key="3">
    <source>
        <dbReference type="Proteomes" id="UP000663400"/>
    </source>
</evidence>
<dbReference type="EMBL" id="CP071517">
    <property type="protein sequence ID" value="QSX74278.1"/>
    <property type="molecule type" value="Genomic_DNA"/>
</dbReference>
<name>A0ABX7R9V0_9GAMM</name>
<feature type="chain" id="PRO_5046837970" description="DUF2846 domain-containing protein" evidence="1">
    <location>
        <begin position="21"/>
        <end position="161"/>
    </location>
</feature>
<keyword evidence="1" id="KW-0732">Signal</keyword>
<keyword evidence="3" id="KW-1185">Reference proteome</keyword>
<protein>
    <recommendedName>
        <fullName evidence="4">DUF2846 domain-containing protein</fullName>
    </recommendedName>
</protein>
<dbReference type="RefSeq" id="WP_200608038.1">
    <property type="nucleotide sequence ID" value="NZ_CP071517.1"/>
</dbReference>
<dbReference type="Proteomes" id="UP000663400">
    <property type="component" value="Chromosome"/>
</dbReference>
<evidence type="ECO:0008006" key="4">
    <source>
        <dbReference type="Google" id="ProtNLM"/>
    </source>
</evidence>